<keyword evidence="2 7" id="KW-0378">Hydrolase</keyword>
<dbReference type="InterPro" id="IPR027417">
    <property type="entry name" value="P-loop_NTPase"/>
</dbReference>
<dbReference type="GO" id="GO:0003724">
    <property type="term" value="F:RNA helicase activity"/>
    <property type="evidence" value="ECO:0007669"/>
    <property type="project" value="UniProtKB-EC"/>
</dbReference>
<dbReference type="Gene3D" id="3.40.50.300">
    <property type="entry name" value="P-loop containing nucleotide triphosphate hydrolases"/>
    <property type="match status" value="2"/>
</dbReference>
<evidence type="ECO:0000256" key="8">
    <source>
        <dbReference type="RuleBase" id="RU365068"/>
    </source>
</evidence>
<evidence type="ECO:0000256" key="5">
    <source>
        <dbReference type="ARBA" id="ARBA00022884"/>
    </source>
</evidence>
<dbReference type="Pfam" id="PF00271">
    <property type="entry name" value="Helicase_C"/>
    <property type="match status" value="1"/>
</dbReference>
<evidence type="ECO:0000259" key="10">
    <source>
        <dbReference type="PROSITE" id="PS51192"/>
    </source>
</evidence>
<dbReference type="CDD" id="cd18787">
    <property type="entry name" value="SF2_C_DEAD"/>
    <property type="match status" value="1"/>
</dbReference>
<dbReference type="PANTHER" id="PTHR24031">
    <property type="entry name" value="RNA HELICASE"/>
    <property type="match status" value="1"/>
</dbReference>
<comment type="catalytic activity">
    <reaction evidence="6 8">
        <text>ATP + H2O = ADP + phosphate + H(+)</text>
        <dbReference type="Rhea" id="RHEA:13065"/>
        <dbReference type="ChEBI" id="CHEBI:15377"/>
        <dbReference type="ChEBI" id="CHEBI:15378"/>
        <dbReference type="ChEBI" id="CHEBI:30616"/>
        <dbReference type="ChEBI" id="CHEBI:43474"/>
        <dbReference type="ChEBI" id="CHEBI:456216"/>
        <dbReference type="EC" id="3.6.4.13"/>
    </reaction>
</comment>
<dbReference type="RefSeq" id="XP_013330820.1">
    <property type="nucleotide sequence ID" value="XM_013475366.1"/>
</dbReference>
<dbReference type="SUPFAM" id="SSF52540">
    <property type="entry name" value="P-loop containing nucleoside triphosphate hydrolases"/>
    <property type="match status" value="2"/>
</dbReference>
<feature type="region of interest" description="Disordered" evidence="9">
    <location>
        <begin position="621"/>
        <end position="661"/>
    </location>
</feature>
<dbReference type="SMART" id="SM00487">
    <property type="entry name" value="DEXDc"/>
    <property type="match status" value="1"/>
</dbReference>
<evidence type="ECO:0000256" key="4">
    <source>
        <dbReference type="ARBA" id="ARBA00022840"/>
    </source>
</evidence>
<evidence type="ECO:0000259" key="11">
    <source>
        <dbReference type="PROSITE" id="PS51194"/>
    </source>
</evidence>
<dbReference type="InterPro" id="IPR001650">
    <property type="entry name" value="Helicase_C-like"/>
</dbReference>
<dbReference type="InterPro" id="IPR000629">
    <property type="entry name" value="RNA-helicase_DEAD-box_CS"/>
</dbReference>
<dbReference type="GO" id="GO:0016787">
    <property type="term" value="F:hydrolase activity"/>
    <property type="evidence" value="ECO:0007669"/>
    <property type="project" value="UniProtKB-KW"/>
</dbReference>
<evidence type="ECO:0000256" key="9">
    <source>
        <dbReference type="SAM" id="MobiDB-lite"/>
    </source>
</evidence>
<dbReference type="GO" id="GO:0003723">
    <property type="term" value="F:RNA binding"/>
    <property type="evidence" value="ECO:0007669"/>
    <property type="project" value="UniProtKB-UniRule"/>
</dbReference>
<comment type="similarity">
    <text evidence="7">Belongs to the DEAD box helicase family.</text>
</comment>
<comment type="domain">
    <text evidence="8">The Q motif is unique to and characteristic of the DEAD box family of RNA helicases and controls ATP binding and hydrolysis.</text>
</comment>
<keyword evidence="1 7" id="KW-0547">Nucleotide-binding</keyword>
<dbReference type="Pfam" id="PF00270">
    <property type="entry name" value="DEAD"/>
    <property type="match status" value="1"/>
</dbReference>
<dbReference type="SMART" id="SM00490">
    <property type="entry name" value="HELICc"/>
    <property type="match status" value="1"/>
</dbReference>
<keyword evidence="13" id="KW-1185">Reference proteome</keyword>
<dbReference type="GeneID" id="25314098"/>
<dbReference type="Proteomes" id="UP000053958">
    <property type="component" value="Unassembled WGS sequence"/>
</dbReference>
<evidence type="ECO:0000256" key="1">
    <source>
        <dbReference type="ARBA" id="ARBA00022741"/>
    </source>
</evidence>
<dbReference type="PROSITE" id="PS51194">
    <property type="entry name" value="HELICASE_CTER"/>
    <property type="match status" value="1"/>
</dbReference>
<evidence type="ECO:0000256" key="2">
    <source>
        <dbReference type="ARBA" id="ARBA00022801"/>
    </source>
</evidence>
<dbReference type="STRING" id="1408163.A0A0F4Z2V9"/>
<reference evidence="12 13" key="1">
    <citation type="submission" date="2015-04" db="EMBL/GenBank/DDBJ databases">
        <authorList>
            <person name="Heijne W.H."/>
            <person name="Fedorova N.D."/>
            <person name="Nierman W.C."/>
            <person name="Vollebregt A.W."/>
            <person name="Zhao Z."/>
            <person name="Wu L."/>
            <person name="Kumar M."/>
            <person name="Stam H."/>
            <person name="van den Berg M.A."/>
            <person name="Pel H.J."/>
        </authorList>
    </citation>
    <scope>NUCLEOTIDE SEQUENCE [LARGE SCALE GENOMIC DNA]</scope>
    <source>
        <strain evidence="12 13">CBS 393.64</strain>
    </source>
</reference>
<dbReference type="PROSITE" id="PS00039">
    <property type="entry name" value="DEAD_ATP_HELICASE"/>
    <property type="match status" value="1"/>
</dbReference>
<feature type="compositionally biased region" description="Basic and acidic residues" evidence="9">
    <location>
        <begin position="651"/>
        <end position="661"/>
    </location>
</feature>
<dbReference type="EMBL" id="LASV01000072">
    <property type="protein sequence ID" value="KKA24208.1"/>
    <property type="molecule type" value="Genomic_DNA"/>
</dbReference>
<protein>
    <recommendedName>
        <fullName evidence="8">ATP-dependent RNA helicase</fullName>
        <ecNumber evidence="8">3.6.4.13</ecNumber>
    </recommendedName>
</protein>
<keyword evidence="4 7" id="KW-0067">ATP-binding</keyword>
<feature type="domain" description="Helicase ATP-binding" evidence="10">
    <location>
        <begin position="118"/>
        <end position="309"/>
    </location>
</feature>
<comment type="caution">
    <text evidence="12">The sequence shown here is derived from an EMBL/GenBank/DDBJ whole genome shotgun (WGS) entry which is preliminary data.</text>
</comment>
<dbReference type="InterPro" id="IPR014001">
    <property type="entry name" value="Helicase_ATP-bd"/>
</dbReference>
<dbReference type="GO" id="GO:0005524">
    <property type="term" value="F:ATP binding"/>
    <property type="evidence" value="ECO:0007669"/>
    <property type="project" value="UniProtKB-UniRule"/>
</dbReference>
<keyword evidence="3 7" id="KW-0347">Helicase</keyword>
<sequence>MLSAVRRGPAVAQALRVCTPRSIQPFKTTSLLARWQRPSASISTPLQVRSFCFSPYLRNAGSAAAQPVQEAAGADASEQRITQFQELADRGLVNERIIYSITQKMNITTMTDVQSMSITETLKGVDVLAQAKTGTGKTLAFLVPVLQNILRDSSLQKRRGGGLQAHASDIRAIIVSPTRELAEQIAVEAVKVASSTGVVVQTAVGGTKKKEGLLRIQQQGCHLLVGTPGRLKDILSDPNSGVSAPRLSALVLDEADRLLDQGFAPDIEELQRYLPDPMKVDRQTLMFSATVPAEVMGMVRRTMKPDFKFIKTIQEDEVPTHLTVPQKAVFLRGLENALPAVLELVKNYKRQAQQDSSLRPFKAIVYLNSTADVEFWYEAFRALCLDPTEYSSPHPLEDTEIYQIHSKLTQSRRKRSSQSFRWARSAILFSSDVTARGMDFPEVTHVIQIGAPLTREAYIHRLGRTARANKKGEGWVLLHDLEYDHFSSKTHDLPISKDMTSLQTATVNMAGENKELPAPVAEIFSQLKAAMKRVPYDFKAESYKGQISVLRQTFDSKRDIIRTLNNLAINGWGLSRPPAVDPNWAKRRGIHNIEGLNVLPPKWMKKIRERRRYNSDDFTRRHRFNDRNDNNDRQQFDGTGRYGFNLDGNYESDRNARSEHH</sequence>
<keyword evidence="5 8" id="KW-0694">RNA-binding</keyword>
<dbReference type="PROSITE" id="PS51192">
    <property type="entry name" value="HELICASE_ATP_BIND_1"/>
    <property type="match status" value="1"/>
</dbReference>
<name>A0A0F4Z2V9_RASE3</name>
<dbReference type="InterPro" id="IPR011545">
    <property type="entry name" value="DEAD/DEAH_box_helicase_dom"/>
</dbReference>
<evidence type="ECO:0000313" key="12">
    <source>
        <dbReference type="EMBL" id="KKA24208.1"/>
    </source>
</evidence>
<comment type="function">
    <text evidence="8">RNA helicase.</text>
</comment>
<accession>A0A0F4Z2V9</accession>
<evidence type="ECO:0000256" key="3">
    <source>
        <dbReference type="ARBA" id="ARBA00022806"/>
    </source>
</evidence>
<gene>
    <name evidence="12" type="ORF">T310_1747</name>
</gene>
<feature type="compositionally biased region" description="Basic and acidic residues" evidence="9">
    <location>
        <begin position="621"/>
        <end position="635"/>
    </location>
</feature>
<feature type="domain" description="Helicase C-terminal" evidence="11">
    <location>
        <begin position="340"/>
        <end position="524"/>
    </location>
</feature>
<dbReference type="AlphaFoldDB" id="A0A0F4Z2V9"/>
<dbReference type="OrthoDB" id="193716at2759"/>
<proteinExistence type="inferred from homology"/>
<organism evidence="12 13">
    <name type="scientific">Rasamsonia emersonii (strain ATCC 16479 / CBS 393.64 / IMI 116815)</name>
    <dbReference type="NCBI Taxonomy" id="1408163"/>
    <lineage>
        <taxon>Eukaryota</taxon>
        <taxon>Fungi</taxon>
        <taxon>Dikarya</taxon>
        <taxon>Ascomycota</taxon>
        <taxon>Pezizomycotina</taxon>
        <taxon>Eurotiomycetes</taxon>
        <taxon>Eurotiomycetidae</taxon>
        <taxon>Eurotiales</taxon>
        <taxon>Trichocomaceae</taxon>
        <taxon>Rasamsonia</taxon>
    </lineage>
</organism>
<evidence type="ECO:0000256" key="7">
    <source>
        <dbReference type="RuleBase" id="RU000492"/>
    </source>
</evidence>
<evidence type="ECO:0000313" key="13">
    <source>
        <dbReference type="Proteomes" id="UP000053958"/>
    </source>
</evidence>
<dbReference type="CDD" id="cd17964">
    <property type="entry name" value="DEADc_MSS116"/>
    <property type="match status" value="1"/>
</dbReference>
<dbReference type="EC" id="3.6.4.13" evidence="8"/>
<evidence type="ECO:0000256" key="6">
    <source>
        <dbReference type="ARBA" id="ARBA00047984"/>
    </source>
</evidence>